<dbReference type="CDD" id="cd03358">
    <property type="entry name" value="LbH_WxcM_N_like"/>
    <property type="match status" value="1"/>
</dbReference>
<gene>
    <name evidence="2" type="ORF">MUN53_01155</name>
</gene>
<dbReference type="RefSeq" id="WP_243323070.1">
    <property type="nucleotide sequence ID" value="NZ_JAKZMM010000002.1"/>
</dbReference>
<proteinExistence type="inferred from homology"/>
<name>A0ABT0BWY0_9BACT</name>
<keyword evidence="3" id="KW-1185">Reference proteome</keyword>
<dbReference type="PANTHER" id="PTHR43300:SF4">
    <property type="entry name" value="ACYL-[ACYL-CARRIER-PROTEIN]--UDP-N-ACETYLGLUCOSAMINE O-ACYLTRANSFERASE"/>
    <property type="match status" value="1"/>
</dbReference>
<comment type="caution">
    <text evidence="2">The sequence shown here is derived from an EMBL/GenBank/DDBJ whole genome shotgun (WGS) entry which is preliminary data.</text>
</comment>
<reference evidence="2 3" key="1">
    <citation type="submission" date="2022-03" db="EMBL/GenBank/DDBJ databases">
        <title>Parabacteroides sp. nov. isolated from swine feces.</title>
        <authorList>
            <person name="Bak J.E."/>
        </authorList>
    </citation>
    <scope>NUCLEOTIDE SEQUENCE [LARGE SCALE GENOMIC DNA]</scope>
    <source>
        <strain evidence="2 3">AGMB00274</strain>
    </source>
</reference>
<dbReference type="Gene3D" id="2.160.10.10">
    <property type="entry name" value="Hexapeptide repeat proteins"/>
    <property type="match status" value="1"/>
</dbReference>
<evidence type="ECO:0000256" key="1">
    <source>
        <dbReference type="ARBA" id="ARBA00007274"/>
    </source>
</evidence>
<dbReference type="Gene3D" id="2.20.70.110">
    <property type="match status" value="1"/>
</dbReference>
<dbReference type="Pfam" id="PF14602">
    <property type="entry name" value="Hexapep_2"/>
    <property type="match status" value="1"/>
</dbReference>
<dbReference type="Proteomes" id="UP001165444">
    <property type="component" value="Unassembled WGS sequence"/>
</dbReference>
<dbReference type="Pfam" id="PF00132">
    <property type="entry name" value="Hexapep"/>
    <property type="match status" value="1"/>
</dbReference>
<dbReference type="InterPro" id="IPR050179">
    <property type="entry name" value="Trans_hexapeptide_repeat"/>
</dbReference>
<evidence type="ECO:0000313" key="2">
    <source>
        <dbReference type="EMBL" id="MCJ2379236.1"/>
    </source>
</evidence>
<organism evidence="2 3">
    <name type="scientific">Parabacteroides faecalis</name>
    <dbReference type="NCBI Taxonomy" id="2924040"/>
    <lineage>
        <taxon>Bacteria</taxon>
        <taxon>Pseudomonadati</taxon>
        <taxon>Bacteroidota</taxon>
        <taxon>Bacteroidia</taxon>
        <taxon>Bacteroidales</taxon>
        <taxon>Tannerellaceae</taxon>
        <taxon>Parabacteroides</taxon>
    </lineage>
</organism>
<dbReference type="InterPro" id="IPR011004">
    <property type="entry name" value="Trimer_LpxA-like_sf"/>
</dbReference>
<dbReference type="SUPFAM" id="SSF51161">
    <property type="entry name" value="Trimeric LpxA-like enzymes"/>
    <property type="match status" value="1"/>
</dbReference>
<dbReference type="EMBL" id="JAKZMM010000002">
    <property type="protein sequence ID" value="MCJ2379236.1"/>
    <property type="molecule type" value="Genomic_DNA"/>
</dbReference>
<dbReference type="PANTHER" id="PTHR43300">
    <property type="entry name" value="ACETYLTRANSFERASE"/>
    <property type="match status" value="1"/>
</dbReference>
<accession>A0ABT0BWY0</accession>
<comment type="similarity">
    <text evidence="1">Belongs to the transferase hexapeptide repeat family.</text>
</comment>
<dbReference type="InterPro" id="IPR001451">
    <property type="entry name" value="Hexapep"/>
</dbReference>
<evidence type="ECO:0000313" key="3">
    <source>
        <dbReference type="Proteomes" id="UP001165444"/>
    </source>
</evidence>
<protein>
    <submittedName>
        <fullName evidence="2">N-acetyltransferase</fullName>
    </submittedName>
</protein>
<sequence>METYEAHPTAVIDEGCQIGEGTHIWHFSHIMSGCRIGKHCNIGQNVVISPGVEIGNQVKIQNNVSVYTGVICEDDVFLGPSCVFTNVINPRSAISRKHEYRSTRVKRGATIGANATIVCGHDIGEYALIGAGAVVTKDVPPYALVVGNPSQQIGWVSEYGCRLEFDKLGHAVCPESGEHYILENNQVRKIKNG</sequence>